<protein>
    <submittedName>
        <fullName evidence="2">Chaperonin 10-like protein</fullName>
    </submittedName>
</protein>
<dbReference type="InterPro" id="IPR047122">
    <property type="entry name" value="Trans-enoyl_RdTase-like"/>
</dbReference>
<reference evidence="2 3" key="1">
    <citation type="submission" date="2024-03" db="EMBL/GenBank/DDBJ databases">
        <title>Genome-scale model development and genomic sequencing of the oleaginous clade Lipomyces.</title>
        <authorList>
            <consortium name="Lawrence Berkeley National Laboratory"/>
            <person name="Czajka J.J."/>
            <person name="Han Y."/>
            <person name="Kim J."/>
            <person name="Mondo S.J."/>
            <person name="Hofstad B.A."/>
            <person name="Robles A."/>
            <person name="Haridas S."/>
            <person name="Riley R."/>
            <person name="LaButti K."/>
            <person name="Pangilinan J."/>
            <person name="Andreopoulos W."/>
            <person name="Lipzen A."/>
            <person name="Yan J."/>
            <person name="Wang M."/>
            <person name="Ng V."/>
            <person name="Grigoriev I.V."/>
            <person name="Spatafora J.W."/>
            <person name="Magnuson J.K."/>
            <person name="Baker S.E."/>
            <person name="Pomraning K.R."/>
        </authorList>
    </citation>
    <scope>NUCLEOTIDE SEQUENCE [LARGE SCALE GENOMIC DNA]</scope>
    <source>
        <strain evidence="2 3">Phaff 52-87</strain>
    </source>
</reference>
<dbReference type="Gene3D" id="3.90.180.10">
    <property type="entry name" value="Medium-chain alcohol dehydrogenases, catalytic domain"/>
    <property type="match status" value="1"/>
</dbReference>
<dbReference type="PANTHER" id="PTHR45348">
    <property type="entry name" value="HYPOTHETICAL OXIDOREDUCTASE (EUROFUNG)"/>
    <property type="match status" value="1"/>
</dbReference>
<dbReference type="InterPro" id="IPR013149">
    <property type="entry name" value="ADH-like_C"/>
</dbReference>
<comment type="caution">
    <text evidence="2">The sequence shown here is derived from an EMBL/GenBank/DDBJ whole genome shotgun (WGS) entry which is preliminary data.</text>
</comment>
<evidence type="ECO:0000313" key="2">
    <source>
        <dbReference type="EMBL" id="KAK7208159.1"/>
    </source>
</evidence>
<keyword evidence="3" id="KW-1185">Reference proteome</keyword>
<proteinExistence type="predicted"/>
<gene>
    <name evidence="2" type="ORF">BZA70DRAFT_273061</name>
</gene>
<dbReference type="SUPFAM" id="SSF51735">
    <property type="entry name" value="NAD(P)-binding Rossmann-fold domains"/>
    <property type="match status" value="1"/>
</dbReference>
<dbReference type="Pfam" id="PF00107">
    <property type="entry name" value="ADH_zinc_N"/>
    <property type="match status" value="1"/>
</dbReference>
<feature type="domain" description="Enoyl reductase (ER)" evidence="1">
    <location>
        <begin position="10"/>
        <end position="318"/>
    </location>
</feature>
<evidence type="ECO:0000259" key="1">
    <source>
        <dbReference type="SMART" id="SM00829"/>
    </source>
</evidence>
<dbReference type="Gene3D" id="3.40.50.720">
    <property type="entry name" value="NAD(P)-binding Rossmann-like Domain"/>
    <property type="match status" value="1"/>
</dbReference>
<evidence type="ECO:0000313" key="3">
    <source>
        <dbReference type="Proteomes" id="UP001498771"/>
    </source>
</evidence>
<dbReference type="RefSeq" id="XP_064771192.1">
    <property type="nucleotide sequence ID" value="XM_064911769.1"/>
</dbReference>
<dbReference type="SUPFAM" id="SSF50129">
    <property type="entry name" value="GroES-like"/>
    <property type="match status" value="1"/>
</dbReference>
<accession>A0ABR1FE68</accession>
<dbReference type="PANTHER" id="PTHR45348:SF5">
    <property type="entry name" value="OXIDOREDUCTASE, PUTATIVE (AFU_ORTHOLOGUE AFUA_8G01420)-RELATED"/>
    <property type="match status" value="1"/>
</dbReference>
<dbReference type="GeneID" id="90037281"/>
<dbReference type="InterPro" id="IPR013154">
    <property type="entry name" value="ADH-like_N"/>
</dbReference>
<organism evidence="2 3">
    <name type="scientific">Myxozyma melibiosi</name>
    <dbReference type="NCBI Taxonomy" id="54550"/>
    <lineage>
        <taxon>Eukaryota</taxon>
        <taxon>Fungi</taxon>
        <taxon>Dikarya</taxon>
        <taxon>Ascomycota</taxon>
        <taxon>Saccharomycotina</taxon>
        <taxon>Lipomycetes</taxon>
        <taxon>Lipomycetales</taxon>
        <taxon>Lipomycetaceae</taxon>
        <taxon>Myxozyma</taxon>
    </lineage>
</organism>
<sequence>MSMKEVIVDPDLEKTKIVESPIPSPGPHEVLIKVVVSGSNPKDWKFPVYSNTPMNSGDDIAGVVEKLGSEVHGLHVGDRVAAFHEMGKPHGSFAEYAIAYDYCTFLIPDSLSFEAAATLPLATLTGAYGLFDILGLPTPWRPATEEIPLIIYGASTSVGYFSIQLAKLAGIHPIIGVAGKSKQVALDAGCDFVVDYTATDDIPAAIRSYLKPGQKLTYAWDCISEKGSTEAVVAALEPGMGSKIAHILPEAFEPEKLAKFGVDIKVESVGAAHSEDPARRDFAWVFYQQLSKWLFEGRYKTHSYVAVEGGLASVSKGLADLMAHKVSGHKNVYRIADTPGL</sequence>
<dbReference type="InterPro" id="IPR036291">
    <property type="entry name" value="NAD(P)-bd_dom_sf"/>
</dbReference>
<dbReference type="EMBL" id="JBBJBU010000001">
    <property type="protein sequence ID" value="KAK7208159.1"/>
    <property type="molecule type" value="Genomic_DNA"/>
</dbReference>
<dbReference type="InterPro" id="IPR011032">
    <property type="entry name" value="GroES-like_sf"/>
</dbReference>
<dbReference type="InterPro" id="IPR020843">
    <property type="entry name" value="ER"/>
</dbReference>
<name>A0ABR1FE68_9ASCO</name>
<dbReference type="CDD" id="cd08249">
    <property type="entry name" value="enoyl_reductase_like"/>
    <property type="match status" value="1"/>
</dbReference>
<dbReference type="Pfam" id="PF08240">
    <property type="entry name" value="ADH_N"/>
    <property type="match status" value="1"/>
</dbReference>
<dbReference type="Proteomes" id="UP001498771">
    <property type="component" value="Unassembled WGS sequence"/>
</dbReference>
<dbReference type="SMART" id="SM00829">
    <property type="entry name" value="PKS_ER"/>
    <property type="match status" value="1"/>
</dbReference>